<dbReference type="EMBL" id="SPUK01000005">
    <property type="protein sequence ID" value="TQV97351.1"/>
    <property type="molecule type" value="Genomic_DNA"/>
</dbReference>
<protein>
    <submittedName>
        <fullName evidence="3">DJ-1/PfpI family protein</fullName>
    </submittedName>
</protein>
<gene>
    <name evidence="3" type="ORF">IF1G_04591</name>
</gene>
<comment type="caution">
    <text evidence="3">The sequence shown here is derived from an EMBL/GenBank/DDBJ whole genome shotgun (WGS) entry which is preliminary data.</text>
</comment>
<dbReference type="STRING" id="43265.A0A545V6L4"/>
<accession>A0A545V6L4</accession>
<feature type="domain" description="DJ-1/PfpI" evidence="2">
    <location>
        <begin position="102"/>
        <end position="206"/>
    </location>
</feature>
<dbReference type="InterPro" id="IPR002818">
    <property type="entry name" value="DJ-1/PfpI"/>
</dbReference>
<evidence type="ECO:0000256" key="1">
    <source>
        <dbReference type="SAM" id="MobiDB-lite"/>
    </source>
</evidence>
<dbReference type="Proteomes" id="UP000315783">
    <property type="component" value="Unassembled WGS sequence"/>
</dbReference>
<feature type="region of interest" description="Disordered" evidence="1">
    <location>
        <begin position="55"/>
        <end position="84"/>
    </location>
</feature>
<reference evidence="3 4" key="1">
    <citation type="journal article" date="2019" name="Appl. Microbiol. Biotechnol.">
        <title>Genome sequence of Isaria javanica and comparative genome analysis insights into family S53 peptidase evolution in fungal entomopathogens.</title>
        <authorList>
            <person name="Lin R."/>
            <person name="Zhang X."/>
            <person name="Xin B."/>
            <person name="Zou M."/>
            <person name="Gao Y."/>
            <person name="Qin F."/>
            <person name="Hu Q."/>
            <person name="Xie B."/>
            <person name="Cheng X."/>
        </authorList>
    </citation>
    <scope>NUCLEOTIDE SEQUENCE [LARGE SCALE GENOMIC DNA]</scope>
    <source>
        <strain evidence="3 4">IJ1G</strain>
    </source>
</reference>
<dbReference type="Gene3D" id="3.40.50.880">
    <property type="match status" value="1"/>
</dbReference>
<proteinExistence type="predicted"/>
<keyword evidence="4" id="KW-1185">Reference proteome</keyword>
<evidence type="ECO:0000259" key="2">
    <source>
        <dbReference type="Pfam" id="PF01965"/>
    </source>
</evidence>
<dbReference type="AlphaFoldDB" id="A0A545V6L4"/>
<dbReference type="Pfam" id="PF01965">
    <property type="entry name" value="DJ-1_PfpI"/>
    <property type="match status" value="1"/>
</dbReference>
<evidence type="ECO:0000313" key="4">
    <source>
        <dbReference type="Proteomes" id="UP000315783"/>
    </source>
</evidence>
<dbReference type="InterPro" id="IPR052158">
    <property type="entry name" value="INH-QAR"/>
</dbReference>
<dbReference type="PANTHER" id="PTHR43130">
    <property type="entry name" value="ARAC-FAMILY TRANSCRIPTIONAL REGULATOR"/>
    <property type="match status" value="1"/>
</dbReference>
<dbReference type="OrthoDB" id="543156at2759"/>
<dbReference type="PANTHER" id="PTHR43130:SF15">
    <property type="entry name" value="THIJ_PFPI FAMILY PROTEIN (AFU_ORTHOLOGUE AFUA_5G14240)"/>
    <property type="match status" value="1"/>
</dbReference>
<dbReference type="SUPFAM" id="SSF52317">
    <property type="entry name" value="Class I glutamine amidotransferase-like"/>
    <property type="match status" value="1"/>
</dbReference>
<dbReference type="CDD" id="cd03139">
    <property type="entry name" value="GATase1_PfpI_2"/>
    <property type="match status" value="1"/>
</dbReference>
<evidence type="ECO:0000313" key="3">
    <source>
        <dbReference type="EMBL" id="TQV97351.1"/>
    </source>
</evidence>
<sequence>MTPPKTPPTSYGVLLYPGFEVLDVAGPIECLNTLTDELADSKLTLSVIGRPVDSDQGVQQVPAAVSPANPGSGPPERPTPTDGFRFQSAQVYQPTHTFDTAPPLDVLIIGGGWGSLPTDKVAPEMAFLARTFPSLRHLFTVCTGSAVAASAGVLDGLAATSNKAAWKQVTACGPRTRWVARARWVVSGKVWTSSGVSAGMDGMIAFLREQYAEEHYPGLIDRIANNMEYTYEADPSNDPFADVFGAQDVAPQGSDELS</sequence>
<name>A0A545V6L4_9HYPO</name>
<organism evidence="3 4">
    <name type="scientific">Cordyceps javanica</name>
    <dbReference type="NCBI Taxonomy" id="43265"/>
    <lineage>
        <taxon>Eukaryota</taxon>
        <taxon>Fungi</taxon>
        <taxon>Dikarya</taxon>
        <taxon>Ascomycota</taxon>
        <taxon>Pezizomycotina</taxon>
        <taxon>Sordariomycetes</taxon>
        <taxon>Hypocreomycetidae</taxon>
        <taxon>Hypocreales</taxon>
        <taxon>Cordycipitaceae</taxon>
        <taxon>Cordyceps</taxon>
    </lineage>
</organism>
<dbReference type="InterPro" id="IPR029062">
    <property type="entry name" value="Class_I_gatase-like"/>
</dbReference>